<accession>A0ABW3Y0S0</accession>
<evidence type="ECO:0000313" key="2">
    <source>
        <dbReference type="Proteomes" id="UP001597201"/>
    </source>
</evidence>
<comment type="caution">
    <text evidence="1">The sequence shown here is derived from an EMBL/GenBank/DDBJ whole genome shotgun (WGS) entry which is preliminary data.</text>
</comment>
<evidence type="ECO:0000313" key="1">
    <source>
        <dbReference type="EMBL" id="MFD1315219.1"/>
    </source>
</evidence>
<organism evidence="1 2">
    <name type="scientific">Namhaeicola litoreus</name>
    <dbReference type="NCBI Taxonomy" id="1052145"/>
    <lineage>
        <taxon>Bacteria</taxon>
        <taxon>Pseudomonadati</taxon>
        <taxon>Bacteroidota</taxon>
        <taxon>Flavobacteriia</taxon>
        <taxon>Flavobacteriales</taxon>
        <taxon>Flavobacteriaceae</taxon>
        <taxon>Namhaeicola</taxon>
    </lineage>
</organism>
<reference evidence="2" key="1">
    <citation type="journal article" date="2019" name="Int. J. Syst. Evol. Microbiol.">
        <title>The Global Catalogue of Microorganisms (GCM) 10K type strain sequencing project: providing services to taxonomists for standard genome sequencing and annotation.</title>
        <authorList>
            <consortium name="The Broad Institute Genomics Platform"/>
            <consortium name="The Broad Institute Genome Sequencing Center for Infectious Disease"/>
            <person name="Wu L."/>
            <person name="Ma J."/>
        </authorList>
    </citation>
    <scope>NUCLEOTIDE SEQUENCE [LARGE SCALE GENOMIC DNA]</scope>
    <source>
        <strain evidence="2">CCUG 61485</strain>
    </source>
</reference>
<sequence length="54" mass="6257">MTKPTLILELLAEGGALTLYKTEHGYYYTTDESALMDLLEELTPEDVYKKSYFF</sequence>
<gene>
    <name evidence="1" type="ORF">ACFQ39_06285</name>
</gene>
<proteinExistence type="predicted"/>
<keyword evidence="2" id="KW-1185">Reference proteome</keyword>
<dbReference type="EMBL" id="JBHTMY010000002">
    <property type="protein sequence ID" value="MFD1315219.1"/>
    <property type="molecule type" value="Genomic_DNA"/>
</dbReference>
<dbReference type="RefSeq" id="WP_377177153.1">
    <property type="nucleotide sequence ID" value="NZ_JBHTMY010000002.1"/>
</dbReference>
<protein>
    <submittedName>
        <fullName evidence="1">Uncharacterized protein</fullName>
    </submittedName>
</protein>
<dbReference type="Proteomes" id="UP001597201">
    <property type="component" value="Unassembled WGS sequence"/>
</dbReference>
<name>A0ABW3Y0S0_9FLAO</name>